<dbReference type="EMBL" id="KN880473">
    <property type="protein sequence ID" value="KIY70078.1"/>
    <property type="molecule type" value="Genomic_DNA"/>
</dbReference>
<dbReference type="PANTHER" id="PTHR13464">
    <property type="entry name" value="TRANSCRIPTIONAL REGULATOR PROTEIN HCNGP"/>
    <property type="match status" value="1"/>
</dbReference>
<feature type="compositionally biased region" description="Polar residues" evidence="1">
    <location>
        <begin position="76"/>
        <end position="88"/>
    </location>
</feature>
<proteinExistence type="predicted"/>
<keyword evidence="3" id="KW-1185">Reference proteome</keyword>
<feature type="region of interest" description="Disordered" evidence="1">
    <location>
        <begin position="1"/>
        <end position="101"/>
    </location>
</feature>
<accession>A0A0D7BHN8</accession>
<reference evidence="2 3" key="1">
    <citation type="journal article" date="2015" name="Fungal Genet. Biol.">
        <title>Evolution of novel wood decay mechanisms in Agaricales revealed by the genome sequences of Fistulina hepatica and Cylindrobasidium torrendii.</title>
        <authorList>
            <person name="Floudas D."/>
            <person name="Held B.W."/>
            <person name="Riley R."/>
            <person name="Nagy L.G."/>
            <person name="Koehler G."/>
            <person name="Ransdell A.S."/>
            <person name="Younus H."/>
            <person name="Chow J."/>
            <person name="Chiniquy J."/>
            <person name="Lipzen A."/>
            <person name="Tritt A."/>
            <person name="Sun H."/>
            <person name="Haridas S."/>
            <person name="LaButti K."/>
            <person name="Ohm R.A."/>
            <person name="Kues U."/>
            <person name="Blanchette R.A."/>
            <person name="Grigoriev I.V."/>
            <person name="Minto R.E."/>
            <person name="Hibbett D.S."/>
        </authorList>
    </citation>
    <scope>NUCLEOTIDE SEQUENCE [LARGE SCALE GENOMIC DNA]</scope>
    <source>
        <strain evidence="2 3">FP15055 ss-10</strain>
    </source>
</reference>
<dbReference type="AlphaFoldDB" id="A0A0D7BHN8"/>
<dbReference type="GO" id="GO:0005634">
    <property type="term" value="C:nucleus"/>
    <property type="evidence" value="ECO:0007669"/>
    <property type="project" value="TreeGrafter"/>
</dbReference>
<feature type="region of interest" description="Disordered" evidence="1">
    <location>
        <begin position="208"/>
        <end position="262"/>
    </location>
</feature>
<evidence type="ECO:0000313" key="2">
    <source>
        <dbReference type="EMBL" id="KIY70078.1"/>
    </source>
</evidence>
<dbReference type="PANTHER" id="PTHR13464:SF0">
    <property type="entry name" value="SAP30-BINDING PROTEIN"/>
    <property type="match status" value="1"/>
</dbReference>
<organism evidence="2 3">
    <name type="scientific">Cylindrobasidium torrendii FP15055 ss-10</name>
    <dbReference type="NCBI Taxonomy" id="1314674"/>
    <lineage>
        <taxon>Eukaryota</taxon>
        <taxon>Fungi</taxon>
        <taxon>Dikarya</taxon>
        <taxon>Basidiomycota</taxon>
        <taxon>Agaricomycotina</taxon>
        <taxon>Agaricomycetes</taxon>
        <taxon>Agaricomycetidae</taxon>
        <taxon>Agaricales</taxon>
        <taxon>Marasmiineae</taxon>
        <taxon>Physalacriaceae</taxon>
        <taxon>Cylindrobasidium</taxon>
    </lineage>
</organism>
<dbReference type="Proteomes" id="UP000054007">
    <property type="component" value="Unassembled WGS sequence"/>
</dbReference>
<dbReference type="Pfam" id="PF07818">
    <property type="entry name" value="HCNGP"/>
    <property type="match status" value="1"/>
</dbReference>
<evidence type="ECO:0000313" key="3">
    <source>
        <dbReference type="Proteomes" id="UP000054007"/>
    </source>
</evidence>
<feature type="compositionally biased region" description="Basic and acidic residues" evidence="1">
    <location>
        <begin position="228"/>
        <end position="240"/>
    </location>
</feature>
<name>A0A0D7BHN8_9AGAR</name>
<dbReference type="GO" id="GO:0006355">
    <property type="term" value="P:regulation of DNA-templated transcription"/>
    <property type="evidence" value="ECO:0007669"/>
    <property type="project" value="InterPro"/>
</dbReference>
<dbReference type="OrthoDB" id="1714508at2759"/>
<dbReference type="InterPro" id="IPR012479">
    <property type="entry name" value="SAP30BP"/>
</dbReference>
<protein>
    <submittedName>
        <fullName evidence="2">HCNGP-domain-containing protein</fullName>
    </submittedName>
</protein>
<dbReference type="STRING" id="1314674.A0A0D7BHN8"/>
<sequence>MMRGLVAYEDDSEDESSAKLNPKPNDVTLNASLRNSELKKPAKSQVIIKRVPKKGHTVRVPTADELDDSPKEKSSEASQVASTSTSVRGVTPSAEDEAAQLRALLRPPPIAGLEDWGIPPPSRAPPDPALQAKLAQYQALKNDPVNPRHFNDSLMSNRSFRNPHLYAKLVEFVDVDEHATNFPKATWDPDDLRPEWYADKIAEVQKARYEQQSATSSKRTQIDFTSSKSKEKDREKDSHNGQRFNPYGSHSGGRDRPRGRRL</sequence>
<feature type="compositionally biased region" description="Polar residues" evidence="1">
    <location>
        <begin position="210"/>
        <end position="225"/>
    </location>
</feature>
<gene>
    <name evidence="2" type="ORF">CYLTODRAFT_435821</name>
</gene>
<evidence type="ECO:0000256" key="1">
    <source>
        <dbReference type="SAM" id="MobiDB-lite"/>
    </source>
</evidence>